<feature type="region of interest" description="Disordered" evidence="7">
    <location>
        <begin position="295"/>
        <end position="314"/>
    </location>
</feature>
<evidence type="ECO:0000259" key="8">
    <source>
        <dbReference type="Pfam" id="PF00294"/>
    </source>
</evidence>
<feature type="domain" description="Carbohydrate kinase PfkB" evidence="8">
    <location>
        <begin position="26"/>
        <end position="291"/>
    </location>
</feature>
<dbReference type="PANTHER" id="PTHR46566">
    <property type="entry name" value="1-PHOSPHOFRUCTOKINASE-RELATED"/>
    <property type="match status" value="1"/>
</dbReference>
<comment type="caution">
    <text evidence="9">The sequence shown here is derived from an EMBL/GenBank/DDBJ whole genome shotgun (WGS) entry which is preliminary data.</text>
</comment>
<dbReference type="PANTHER" id="PTHR46566:SF5">
    <property type="entry name" value="1-PHOSPHOFRUCTOKINASE"/>
    <property type="match status" value="1"/>
</dbReference>
<evidence type="ECO:0000256" key="1">
    <source>
        <dbReference type="ARBA" id="ARBA00010688"/>
    </source>
</evidence>
<evidence type="ECO:0000256" key="6">
    <source>
        <dbReference type="PIRNR" id="PIRNR000535"/>
    </source>
</evidence>
<sequence>MFRVILTVTLDTVLDVTHRLGGPLVPGAVHRVPEVVERPWGGGLGAARVLAALGRPVTALGFAGGTTGELVRRHLAAVEGPLTEALLPVGGATRRTVTVVEPDGGVTVLDGPGPTVTPAEWAALLDAYRDLLEEAEAVALCGGLPHGLPVGSYADLVREARGRGVPVLLGAGGEALRRGVAARPDVLAPGRGELARLTGSTEPEPAAQDARRRGARAVVVPAGAGRMLAVTAEGSWCASVTGRPAAGAVPPADGPAGADDGVVAGLLAGLADGLDWPGRLAGALALSAASAADRTGRGARARALPEVDVRPCPH</sequence>
<evidence type="ECO:0000256" key="3">
    <source>
        <dbReference type="ARBA" id="ARBA00022741"/>
    </source>
</evidence>
<feature type="compositionally biased region" description="Basic and acidic residues" evidence="7">
    <location>
        <begin position="303"/>
        <end position="314"/>
    </location>
</feature>
<keyword evidence="3" id="KW-0547">Nucleotide-binding</keyword>
<dbReference type="InterPro" id="IPR029056">
    <property type="entry name" value="Ribokinase-like"/>
</dbReference>
<evidence type="ECO:0000313" key="10">
    <source>
        <dbReference type="Proteomes" id="UP001501358"/>
    </source>
</evidence>
<evidence type="ECO:0000313" key="9">
    <source>
        <dbReference type="EMBL" id="GAA2489577.1"/>
    </source>
</evidence>
<dbReference type="PIRSF" id="PIRSF000535">
    <property type="entry name" value="1PFK/6PFK/LacC"/>
    <property type="match status" value="1"/>
</dbReference>
<dbReference type="InterPro" id="IPR017583">
    <property type="entry name" value="Tagatose/fructose_Pkinase"/>
</dbReference>
<dbReference type="Gene3D" id="3.40.1190.20">
    <property type="match status" value="1"/>
</dbReference>
<organism evidence="9 10">
    <name type="scientific">Streptomyces thermolineatus</name>
    <dbReference type="NCBI Taxonomy" id="44033"/>
    <lineage>
        <taxon>Bacteria</taxon>
        <taxon>Bacillati</taxon>
        <taxon>Actinomycetota</taxon>
        <taxon>Actinomycetes</taxon>
        <taxon>Kitasatosporales</taxon>
        <taxon>Streptomycetaceae</taxon>
        <taxon>Streptomyces</taxon>
    </lineage>
</organism>
<comment type="similarity">
    <text evidence="1">Belongs to the carbohydrate kinase PfkB family.</text>
</comment>
<keyword evidence="10" id="KW-1185">Reference proteome</keyword>
<dbReference type="Pfam" id="PF00294">
    <property type="entry name" value="PfkB"/>
    <property type="match status" value="1"/>
</dbReference>
<dbReference type="InterPro" id="IPR011611">
    <property type="entry name" value="PfkB_dom"/>
</dbReference>
<accession>A0ABN3LUV5</accession>
<evidence type="ECO:0000256" key="7">
    <source>
        <dbReference type="SAM" id="MobiDB-lite"/>
    </source>
</evidence>
<reference evidence="10" key="1">
    <citation type="journal article" date="2019" name="Int. J. Syst. Evol. Microbiol.">
        <title>The Global Catalogue of Microorganisms (GCM) 10K type strain sequencing project: providing services to taxonomists for standard genome sequencing and annotation.</title>
        <authorList>
            <consortium name="The Broad Institute Genomics Platform"/>
            <consortium name="The Broad Institute Genome Sequencing Center for Infectious Disease"/>
            <person name="Wu L."/>
            <person name="Ma J."/>
        </authorList>
    </citation>
    <scope>NUCLEOTIDE SEQUENCE [LARGE SCALE GENOMIC DNA]</scope>
    <source>
        <strain evidence="10">JCM 6307</strain>
    </source>
</reference>
<keyword evidence="2 6" id="KW-0808">Transferase</keyword>
<keyword evidence="5" id="KW-0067">ATP-binding</keyword>
<evidence type="ECO:0000256" key="4">
    <source>
        <dbReference type="ARBA" id="ARBA00022777"/>
    </source>
</evidence>
<name>A0ABN3LUV5_9ACTN</name>
<keyword evidence="4" id="KW-0418">Kinase</keyword>
<proteinExistence type="inferred from homology"/>
<protein>
    <submittedName>
        <fullName evidence="9">1-phosphofructokinase family hexose kinase</fullName>
    </submittedName>
</protein>
<evidence type="ECO:0000256" key="5">
    <source>
        <dbReference type="ARBA" id="ARBA00022840"/>
    </source>
</evidence>
<dbReference type="Proteomes" id="UP001501358">
    <property type="component" value="Unassembled WGS sequence"/>
</dbReference>
<dbReference type="SUPFAM" id="SSF53613">
    <property type="entry name" value="Ribokinase-like"/>
    <property type="match status" value="1"/>
</dbReference>
<gene>
    <name evidence="9" type="ORF">GCM10010406_27190</name>
</gene>
<evidence type="ECO:0000256" key="2">
    <source>
        <dbReference type="ARBA" id="ARBA00022679"/>
    </source>
</evidence>
<dbReference type="EMBL" id="BAAATA010000013">
    <property type="protein sequence ID" value="GAA2489577.1"/>
    <property type="molecule type" value="Genomic_DNA"/>
</dbReference>